<sequence>MPHPDSTNSNSTKESSTYESTEEVGNDPADKSPKCVSNARSSPDRCLRDRVLKEVGLTSSAFIGPAFPPESSTTKCDIEESLSDFYKELESIDTPDSQKKDVPDPPTSKNTQDEPEGKTITTRTSAETNSFQNKSGKAKSSWPHWYREEPYHLKRPMLNPDSNHWPHLPPPNRSAFPRSHRPPFPHQPPQPAYQNPQNLPPHSSVASSSLGMPHQNSSEFISPAFPPSDLCNHGNSPHPSHRNDPGYYNTDSDYAAVEWSQDRREEWSQCDENYYQPQRFMYEQRAPQHPFQPHDTHNHHSASVLILMRGLPGSGKTTRARELLPTGPCGVILSTDDYFAQEYGYQYDPGLLGVAHEWNQNRANNALKDGRSPVIIDNTNLQAWEMKPYVKMALEWGYKVDFCEPETSWKFDPLELEKRNKHGVPREKIIQMMDRFSSPVSIDSIMSSEEPAHVNQRRRSEQQQQNRKKTRFY</sequence>
<feature type="region of interest" description="Disordered" evidence="1">
    <location>
        <begin position="1"/>
        <end position="45"/>
    </location>
</feature>
<dbReference type="Gene3D" id="3.40.50.300">
    <property type="entry name" value="P-loop containing nucleotide triphosphate hydrolases"/>
    <property type="match status" value="1"/>
</dbReference>
<feature type="compositionally biased region" description="Low complexity" evidence="1">
    <location>
        <begin position="192"/>
        <end position="201"/>
    </location>
</feature>
<dbReference type="GO" id="GO:0000122">
    <property type="term" value="P:negative regulation of transcription by RNA polymerase II"/>
    <property type="evidence" value="ECO:0007669"/>
    <property type="project" value="TreeGrafter"/>
</dbReference>
<dbReference type="PANTHER" id="PTHR13308">
    <property type="entry name" value="NEDD4-BINDING PROTEIN 2-LIKE 1"/>
    <property type="match status" value="1"/>
</dbReference>
<evidence type="ECO:0008006" key="3">
    <source>
        <dbReference type="Google" id="ProtNLM"/>
    </source>
</evidence>
<reference evidence="2" key="2">
    <citation type="submission" date="2016-06" db="EMBL/GenBank/DDBJ databases">
        <title>The genome of a short-lived fish provides insights into sex chromosome evolution and the genetic control of aging.</title>
        <authorList>
            <person name="Reichwald K."/>
            <person name="Felder M."/>
            <person name="Petzold A."/>
            <person name="Koch P."/>
            <person name="Groth M."/>
            <person name="Platzer M."/>
        </authorList>
    </citation>
    <scope>NUCLEOTIDE SEQUENCE</scope>
    <source>
        <tissue evidence="2">Brain</tissue>
    </source>
</reference>
<feature type="region of interest" description="Disordered" evidence="1">
    <location>
        <begin position="449"/>
        <end position="473"/>
    </location>
</feature>
<feature type="compositionally biased region" description="Polar residues" evidence="1">
    <location>
        <begin position="119"/>
        <end position="135"/>
    </location>
</feature>
<proteinExistence type="predicted"/>
<protein>
    <recommendedName>
        <fullName evidence="3">NEDD4 binding protein 2-like 2</fullName>
    </recommendedName>
</protein>
<dbReference type="SUPFAM" id="SSF52540">
    <property type="entry name" value="P-loop containing nucleoside triphosphate hydrolases"/>
    <property type="match status" value="1"/>
</dbReference>
<feature type="region of interest" description="Disordered" evidence="1">
    <location>
        <begin position="162"/>
        <end position="249"/>
    </location>
</feature>
<dbReference type="EMBL" id="HADX01002135">
    <property type="protein sequence ID" value="SBP24367.1"/>
    <property type="molecule type" value="Transcribed_RNA"/>
</dbReference>
<dbReference type="InterPro" id="IPR027417">
    <property type="entry name" value="P-loop_NTPase"/>
</dbReference>
<dbReference type="PANTHER" id="PTHR13308:SF23">
    <property type="entry name" value="NEDD4-BINDING PROTEIN 2-LIKE 2"/>
    <property type="match status" value="1"/>
</dbReference>
<feature type="region of interest" description="Disordered" evidence="1">
    <location>
        <begin position="86"/>
        <end position="144"/>
    </location>
</feature>
<dbReference type="EMBL" id="HADW01018271">
    <property type="protein sequence ID" value="SBP19671.1"/>
    <property type="molecule type" value="Transcribed_RNA"/>
</dbReference>
<feature type="compositionally biased region" description="Low complexity" evidence="1">
    <location>
        <begin position="1"/>
        <end position="19"/>
    </location>
</feature>
<reference evidence="2" key="1">
    <citation type="submission" date="2016-05" db="EMBL/GenBank/DDBJ databases">
        <authorList>
            <person name="Lavstsen T."/>
            <person name="Jespersen J.S."/>
        </authorList>
    </citation>
    <scope>NUCLEOTIDE SEQUENCE</scope>
    <source>
        <tissue evidence="2">Brain</tissue>
    </source>
</reference>
<dbReference type="GO" id="GO:0005634">
    <property type="term" value="C:nucleus"/>
    <property type="evidence" value="ECO:0007669"/>
    <property type="project" value="TreeGrafter"/>
</dbReference>
<dbReference type="AlphaFoldDB" id="A0A1A7Y1R6"/>
<feature type="compositionally biased region" description="Basic and acidic residues" evidence="1">
    <location>
        <begin position="86"/>
        <end position="103"/>
    </location>
</feature>
<organism evidence="2">
    <name type="scientific">Iconisemion striatum</name>
    <dbReference type="NCBI Taxonomy" id="60296"/>
    <lineage>
        <taxon>Eukaryota</taxon>
        <taxon>Metazoa</taxon>
        <taxon>Chordata</taxon>
        <taxon>Craniata</taxon>
        <taxon>Vertebrata</taxon>
        <taxon>Euteleostomi</taxon>
        <taxon>Actinopterygii</taxon>
        <taxon>Neopterygii</taxon>
        <taxon>Teleostei</taxon>
        <taxon>Neoteleostei</taxon>
        <taxon>Acanthomorphata</taxon>
        <taxon>Ovalentaria</taxon>
        <taxon>Atherinomorphae</taxon>
        <taxon>Cyprinodontiformes</taxon>
        <taxon>Nothobranchiidae</taxon>
        <taxon>Iconisemion</taxon>
    </lineage>
</organism>
<name>A0A1A7Y1R6_9TELE</name>
<evidence type="ECO:0000313" key="2">
    <source>
        <dbReference type="EMBL" id="SBP24367.1"/>
    </source>
</evidence>
<dbReference type="InterPro" id="IPR026302">
    <property type="entry name" value="NEDD4-bd_p2"/>
</dbReference>
<feature type="compositionally biased region" description="Polar residues" evidence="1">
    <location>
        <begin position="204"/>
        <end position="220"/>
    </location>
</feature>
<evidence type="ECO:0000256" key="1">
    <source>
        <dbReference type="SAM" id="MobiDB-lite"/>
    </source>
</evidence>
<gene>
    <name evidence="2" type="primary">CR855379.1</name>
</gene>
<dbReference type="Pfam" id="PF13671">
    <property type="entry name" value="AAA_33"/>
    <property type="match status" value="1"/>
</dbReference>
<accession>A0A1A7Y1R6</accession>
<dbReference type="GO" id="GO:0003714">
    <property type="term" value="F:transcription corepressor activity"/>
    <property type="evidence" value="ECO:0007669"/>
    <property type="project" value="TreeGrafter"/>
</dbReference>